<sequence length="50" mass="5055">MDSAGVLSPSTMRGRVLSSRATLYEIACGVDGQVGAQGVCKVDLWAAGGL</sequence>
<dbReference type="EMBL" id="PJNB01000001">
    <property type="protein sequence ID" value="PKW16347.1"/>
    <property type="molecule type" value="Genomic_DNA"/>
</dbReference>
<organism evidence="1 2">
    <name type="scientific">Saccharopolyspora spinosa</name>
    <dbReference type="NCBI Taxonomy" id="60894"/>
    <lineage>
        <taxon>Bacteria</taxon>
        <taxon>Bacillati</taxon>
        <taxon>Actinomycetota</taxon>
        <taxon>Actinomycetes</taxon>
        <taxon>Pseudonocardiales</taxon>
        <taxon>Pseudonocardiaceae</taxon>
        <taxon>Saccharopolyspora</taxon>
    </lineage>
</organism>
<name>A0A2N3Y0A4_SACSN</name>
<keyword evidence="2" id="KW-1185">Reference proteome</keyword>
<protein>
    <submittedName>
        <fullName evidence="1">Uncharacterized protein</fullName>
    </submittedName>
</protein>
<reference evidence="1" key="1">
    <citation type="submission" date="2017-12" db="EMBL/GenBank/DDBJ databases">
        <title>Sequencing the genomes of 1000 Actinobacteria strains.</title>
        <authorList>
            <person name="Klenk H.-P."/>
        </authorList>
    </citation>
    <scope>NUCLEOTIDE SEQUENCE [LARGE SCALE GENOMIC DNA]</scope>
    <source>
        <strain evidence="1">DSM 44228</strain>
    </source>
</reference>
<accession>A0A2N3Y0A4</accession>
<dbReference type="AlphaFoldDB" id="A0A2N3Y0A4"/>
<evidence type="ECO:0000313" key="1">
    <source>
        <dbReference type="EMBL" id="PKW16347.1"/>
    </source>
</evidence>
<dbReference type="Proteomes" id="UP000233786">
    <property type="component" value="Unassembled WGS sequence"/>
</dbReference>
<proteinExistence type="predicted"/>
<evidence type="ECO:0000313" key="2">
    <source>
        <dbReference type="Proteomes" id="UP000233786"/>
    </source>
</evidence>
<gene>
    <name evidence="1" type="ORF">A8926_4170</name>
</gene>
<comment type="caution">
    <text evidence="1">The sequence shown here is derived from an EMBL/GenBank/DDBJ whole genome shotgun (WGS) entry which is preliminary data.</text>
</comment>